<name>A0A382EIU1_9ZZZZ</name>
<gene>
    <name evidence="1" type="ORF">METZ01_LOCUS202641</name>
</gene>
<feature type="non-terminal residue" evidence="1">
    <location>
        <position position="54"/>
    </location>
</feature>
<evidence type="ECO:0008006" key="2">
    <source>
        <dbReference type="Google" id="ProtNLM"/>
    </source>
</evidence>
<proteinExistence type="predicted"/>
<sequence length="54" mass="5951">MCKFGLAMRKIFLLPLVIFTYSFGQVDYQNDIQTIFTANCTGCHGNSGGLSLTN</sequence>
<dbReference type="AlphaFoldDB" id="A0A382EIU1"/>
<protein>
    <recommendedName>
        <fullName evidence="2">Cytochrome c domain-containing protein</fullName>
    </recommendedName>
</protein>
<evidence type="ECO:0000313" key="1">
    <source>
        <dbReference type="EMBL" id="SVB49787.1"/>
    </source>
</evidence>
<dbReference type="EMBL" id="UINC01044389">
    <property type="protein sequence ID" value="SVB49787.1"/>
    <property type="molecule type" value="Genomic_DNA"/>
</dbReference>
<organism evidence="1">
    <name type="scientific">marine metagenome</name>
    <dbReference type="NCBI Taxonomy" id="408172"/>
    <lineage>
        <taxon>unclassified sequences</taxon>
        <taxon>metagenomes</taxon>
        <taxon>ecological metagenomes</taxon>
    </lineage>
</organism>
<reference evidence="1" key="1">
    <citation type="submission" date="2018-05" db="EMBL/GenBank/DDBJ databases">
        <authorList>
            <person name="Lanie J.A."/>
            <person name="Ng W.-L."/>
            <person name="Kazmierczak K.M."/>
            <person name="Andrzejewski T.M."/>
            <person name="Davidsen T.M."/>
            <person name="Wayne K.J."/>
            <person name="Tettelin H."/>
            <person name="Glass J.I."/>
            <person name="Rusch D."/>
            <person name="Podicherti R."/>
            <person name="Tsui H.-C.T."/>
            <person name="Winkler M.E."/>
        </authorList>
    </citation>
    <scope>NUCLEOTIDE SEQUENCE</scope>
</reference>
<accession>A0A382EIU1</accession>